<reference evidence="1" key="1">
    <citation type="journal article" date="2019" name="Sci. Rep.">
        <title>Draft genome of Tanacetum cinerariifolium, the natural source of mosquito coil.</title>
        <authorList>
            <person name="Yamashiro T."/>
            <person name="Shiraishi A."/>
            <person name="Satake H."/>
            <person name="Nakayama K."/>
        </authorList>
    </citation>
    <scope>NUCLEOTIDE SEQUENCE</scope>
</reference>
<comment type="caution">
    <text evidence="1">The sequence shown here is derived from an EMBL/GenBank/DDBJ whole genome shotgun (WGS) entry which is preliminary data.</text>
</comment>
<dbReference type="EMBL" id="BKCJ010027436">
    <property type="protein sequence ID" value="GEV57113.1"/>
    <property type="molecule type" value="Genomic_DNA"/>
</dbReference>
<evidence type="ECO:0008006" key="2">
    <source>
        <dbReference type="Google" id="ProtNLM"/>
    </source>
</evidence>
<accession>A0A699GVN8</accession>
<proteinExistence type="predicted"/>
<name>A0A699GVN8_TANCI</name>
<protein>
    <recommendedName>
        <fullName evidence="2">Retrotransposon gag domain-containing protein</fullName>
    </recommendedName>
</protein>
<sequence length="374" mass="43870">MTRSSNKELVEPSDELEQVLHLLRKLFKTTSFNHSSSSEFELFSYPEEHVEEEITKKMTEPTTKEYMAKIQEDYELGIARPKFDKDAKFELKGQFLKELRDHTLSRSEIEDANELTERVLELVDLFTTPSVSQDKLMLRVLPITLTGAATRWLRNEPGEEINNFQQDRDETLYQAHERFKELLLRCPQHYLTSRHEVILFYKGLGVPTRKILDSKRGYELCNGPHYTKDCQLKEEEKTLEDAYYTQFGVPFPNAGRYRAAALGFYQRGNENTSYQERRQTMKESLNRFFKKGDLEFLLVQLKQTQEITSSQSPLLKMLIHRIGYDQYAVSSHKEEDKMSLIERSQASVPSRGHLKEKGYDEKEVLMKLKKLQVN</sequence>
<gene>
    <name evidence="1" type="ORF">Tci_129090</name>
</gene>
<dbReference type="AlphaFoldDB" id="A0A699GVN8"/>
<organism evidence="1">
    <name type="scientific">Tanacetum cinerariifolium</name>
    <name type="common">Dalmatian daisy</name>
    <name type="synonym">Chrysanthemum cinerariifolium</name>
    <dbReference type="NCBI Taxonomy" id="118510"/>
    <lineage>
        <taxon>Eukaryota</taxon>
        <taxon>Viridiplantae</taxon>
        <taxon>Streptophyta</taxon>
        <taxon>Embryophyta</taxon>
        <taxon>Tracheophyta</taxon>
        <taxon>Spermatophyta</taxon>
        <taxon>Magnoliopsida</taxon>
        <taxon>eudicotyledons</taxon>
        <taxon>Gunneridae</taxon>
        <taxon>Pentapetalae</taxon>
        <taxon>asterids</taxon>
        <taxon>campanulids</taxon>
        <taxon>Asterales</taxon>
        <taxon>Asteraceae</taxon>
        <taxon>Asteroideae</taxon>
        <taxon>Anthemideae</taxon>
        <taxon>Anthemidinae</taxon>
        <taxon>Tanacetum</taxon>
    </lineage>
</organism>
<evidence type="ECO:0000313" key="1">
    <source>
        <dbReference type="EMBL" id="GEV57113.1"/>
    </source>
</evidence>